<feature type="domain" description="Phospholipid/glycerol acyltransferase" evidence="5">
    <location>
        <begin position="96"/>
        <end position="204"/>
    </location>
</feature>
<dbReference type="Proteomes" id="UP000856143">
    <property type="component" value="Unassembled WGS sequence"/>
</dbReference>
<evidence type="ECO:0000256" key="2">
    <source>
        <dbReference type="ARBA" id="ARBA00022679"/>
    </source>
</evidence>
<evidence type="ECO:0000259" key="5">
    <source>
        <dbReference type="SMART" id="SM00563"/>
    </source>
</evidence>
<keyword evidence="4" id="KW-1133">Transmembrane helix</keyword>
<comment type="caution">
    <text evidence="6">The sequence shown here is derived from an EMBL/GenBank/DDBJ whole genome shotgun (WGS) entry which is preliminary data.</text>
</comment>
<evidence type="ECO:0000256" key="1">
    <source>
        <dbReference type="ARBA" id="ARBA00005189"/>
    </source>
</evidence>
<evidence type="ECO:0000256" key="3">
    <source>
        <dbReference type="ARBA" id="ARBA00023315"/>
    </source>
</evidence>
<dbReference type="GO" id="GO:0003841">
    <property type="term" value="F:1-acylglycerol-3-phosphate O-acyltransferase activity"/>
    <property type="evidence" value="ECO:0007669"/>
    <property type="project" value="TreeGrafter"/>
</dbReference>
<dbReference type="EMBL" id="DACSEO010000022">
    <property type="protein sequence ID" value="HAT1681600.1"/>
    <property type="molecule type" value="Genomic_DNA"/>
</dbReference>
<dbReference type="CDD" id="cd07989">
    <property type="entry name" value="LPLAT_AGPAT-like"/>
    <property type="match status" value="1"/>
</dbReference>
<organism evidence="6 7">
    <name type="scientific">Klebsiella oxytoca</name>
    <dbReference type="NCBI Taxonomy" id="571"/>
    <lineage>
        <taxon>Bacteria</taxon>
        <taxon>Pseudomonadati</taxon>
        <taxon>Pseudomonadota</taxon>
        <taxon>Gammaproteobacteria</taxon>
        <taxon>Enterobacterales</taxon>
        <taxon>Enterobacteriaceae</taxon>
        <taxon>Klebsiella/Raoultella group</taxon>
        <taxon>Klebsiella</taxon>
    </lineage>
</organism>
<evidence type="ECO:0000313" key="6">
    <source>
        <dbReference type="EMBL" id="HAT1681600.1"/>
    </source>
</evidence>
<dbReference type="GO" id="GO:0006654">
    <property type="term" value="P:phosphatidic acid biosynthetic process"/>
    <property type="evidence" value="ECO:0007669"/>
    <property type="project" value="TreeGrafter"/>
</dbReference>
<keyword evidence="4" id="KW-0472">Membrane</keyword>
<comment type="pathway">
    <text evidence="1">Lipid metabolism.</text>
</comment>
<sequence length="278" mass="31145">MALESDMNGGFTTLNRLWRIAMTGVCFALFGLGGLLLSVIWFNILLVFVWDNIRRYRIARRSIAASFRLFLTVTRVLGVLDYRIDGVDILRQERGCLVVANHPTLIDYVLLASVMPETDCLVKSALLKNPFLSGVVRAADYLVNSQADALLPTSQQRLAQGDTILIFPEGTRTRPGEAMTLQRGAANIAVRCHSDLRVVTIHCSERMLDKESKWYQVPPTKPLFTVEVRERLQIDHFYDANLQEPALAARQLNRHLLLQLQPGTTSLSGINDARSALP</sequence>
<dbReference type="PANTHER" id="PTHR10434">
    <property type="entry name" value="1-ACYL-SN-GLYCEROL-3-PHOSPHATE ACYLTRANSFERASE"/>
    <property type="match status" value="1"/>
</dbReference>
<dbReference type="Pfam" id="PF01553">
    <property type="entry name" value="Acyltransferase"/>
    <property type="match status" value="1"/>
</dbReference>
<protein>
    <submittedName>
        <fullName evidence="6">1-acyl-sn-glycerol-3-phosphate acyltransferase</fullName>
    </submittedName>
</protein>
<gene>
    <name evidence="6" type="ORF">I8Y21_002262</name>
</gene>
<reference evidence="6" key="2">
    <citation type="submission" date="2020-11" db="EMBL/GenBank/DDBJ databases">
        <authorList>
            <consortium name="NCBI Pathogen Detection Project"/>
        </authorList>
    </citation>
    <scope>NUCLEOTIDE SEQUENCE</scope>
    <source>
        <strain evidence="6">R404</strain>
    </source>
</reference>
<feature type="transmembrane region" description="Helical" evidence="4">
    <location>
        <begin position="20"/>
        <end position="50"/>
    </location>
</feature>
<evidence type="ECO:0000256" key="4">
    <source>
        <dbReference type="SAM" id="Phobius"/>
    </source>
</evidence>
<proteinExistence type="predicted"/>
<keyword evidence="4" id="KW-0812">Transmembrane</keyword>
<keyword evidence="2" id="KW-0808">Transferase</keyword>
<keyword evidence="3 6" id="KW-0012">Acyltransferase</keyword>
<dbReference type="SMART" id="SM00563">
    <property type="entry name" value="PlsC"/>
    <property type="match status" value="1"/>
</dbReference>
<evidence type="ECO:0000313" key="7">
    <source>
        <dbReference type="Proteomes" id="UP000856143"/>
    </source>
</evidence>
<dbReference type="SUPFAM" id="SSF69593">
    <property type="entry name" value="Glycerol-3-phosphate (1)-acyltransferase"/>
    <property type="match status" value="1"/>
</dbReference>
<accession>A0AAN5L767</accession>
<dbReference type="InterPro" id="IPR002123">
    <property type="entry name" value="Plipid/glycerol_acylTrfase"/>
</dbReference>
<name>A0AAN5L767_KLEOX</name>
<dbReference type="AlphaFoldDB" id="A0AAN5L767"/>
<dbReference type="PANTHER" id="PTHR10434:SF66">
    <property type="entry name" value="PHOSPHOLIPID_GLYCEROL ACYLTRANSFERASE DOMAIN-CONTAINING PROTEIN"/>
    <property type="match status" value="1"/>
</dbReference>
<reference evidence="6" key="1">
    <citation type="journal article" date="2018" name="Genome Biol.">
        <title>SKESA: strategic k-mer extension for scrupulous assemblies.</title>
        <authorList>
            <person name="Souvorov A."/>
            <person name="Agarwala R."/>
            <person name="Lipman D.J."/>
        </authorList>
    </citation>
    <scope>NUCLEOTIDE SEQUENCE</scope>
    <source>
        <strain evidence="6">R404</strain>
    </source>
</reference>